<keyword evidence="8" id="KW-1185">Reference proteome</keyword>
<dbReference type="Gene3D" id="1.20.5.170">
    <property type="match status" value="1"/>
</dbReference>
<comment type="caution">
    <text evidence="7">The sequence shown here is derived from an EMBL/GenBank/DDBJ whole genome shotgun (WGS) entry which is preliminary data.</text>
</comment>
<dbReference type="Pfam" id="PF00170">
    <property type="entry name" value="bZIP_1"/>
    <property type="match status" value="1"/>
</dbReference>
<evidence type="ECO:0000313" key="7">
    <source>
        <dbReference type="EMBL" id="KKK14654.1"/>
    </source>
</evidence>
<name>A0A0F8U4M0_9EURO</name>
<evidence type="ECO:0000256" key="4">
    <source>
        <dbReference type="ARBA" id="ARBA00023242"/>
    </source>
</evidence>
<dbReference type="InterPro" id="IPR046347">
    <property type="entry name" value="bZIP_sf"/>
</dbReference>
<feature type="region of interest" description="Disordered" evidence="5">
    <location>
        <begin position="243"/>
        <end position="288"/>
    </location>
</feature>
<organism evidence="7 8">
    <name type="scientific">Aspergillus ochraceoroseus</name>
    <dbReference type="NCBI Taxonomy" id="138278"/>
    <lineage>
        <taxon>Eukaryota</taxon>
        <taxon>Fungi</taxon>
        <taxon>Dikarya</taxon>
        <taxon>Ascomycota</taxon>
        <taxon>Pezizomycotina</taxon>
        <taxon>Eurotiomycetes</taxon>
        <taxon>Eurotiomycetidae</taxon>
        <taxon>Eurotiales</taxon>
        <taxon>Aspergillaceae</taxon>
        <taxon>Aspergillus</taxon>
        <taxon>Aspergillus subgen. Nidulantes</taxon>
    </lineage>
</organism>
<dbReference type="CDD" id="cd14687">
    <property type="entry name" value="bZIP_ATF2"/>
    <property type="match status" value="1"/>
</dbReference>
<dbReference type="VEuPathDB" id="FungiDB:P175DRAFT_0495316"/>
<evidence type="ECO:0000259" key="6">
    <source>
        <dbReference type="PROSITE" id="PS50217"/>
    </source>
</evidence>
<keyword evidence="3" id="KW-0804">Transcription</keyword>
<evidence type="ECO:0000313" key="8">
    <source>
        <dbReference type="Proteomes" id="UP000034947"/>
    </source>
</evidence>
<evidence type="ECO:0000256" key="3">
    <source>
        <dbReference type="ARBA" id="ARBA00023163"/>
    </source>
</evidence>
<reference evidence="7 8" key="1">
    <citation type="submission" date="2015-02" db="EMBL/GenBank/DDBJ databases">
        <title>Draft Genome Sequences of Two Closely-Related Aflatoxigenic Aspergillus Species Obtained from the Cote d'Ivoire.</title>
        <authorList>
            <person name="Moore G.G."/>
            <person name="Beltz S.B."/>
            <person name="Mack B.M."/>
        </authorList>
    </citation>
    <scope>NUCLEOTIDE SEQUENCE [LARGE SCALE GENOMIC DNA]</scope>
    <source>
        <strain evidence="7 8">SRRC1432</strain>
    </source>
</reference>
<evidence type="ECO:0000256" key="5">
    <source>
        <dbReference type="SAM" id="MobiDB-lite"/>
    </source>
</evidence>
<dbReference type="PROSITE" id="PS00036">
    <property type="entry name" value="BZIP_BASIC"/>
    <property type="match status" value="1"/>
</dbReference>
<feature type="compositionally biased region" description="Basic and acidic residues" evidence="5">
    <location>
        <begin position="153"/>
        <end position="169"/>
    </location>
</feature>
<comment type="subcellular location">
    <subcellularLocation>
        <location evidence="1">Nucleus</location>
    </subcellularLocation>
</comment>
<accession>A0A0F8U4M0</accession>
<feature type="compositionally biased region" description="Polar residues" evidence="5">
    <location>
        <begin position="243"/>
        <end position="256"/>
    </location>
</feature>
<feature type="region of interest" description="Disordered" evidence="5">
    <location>
        <begin position="123"/>
        <end position="189"/>
    </location>
</feature>
<keyword evidence="4" id="KW-0539">Nucleus</keyword>
<protein>
    <recommendedName>
        <fullName evidence="6">BZIP domain-containing protein</fullName>
    </recommendedName>
</protein>
<dbReference type="SUPFAM" id="SSF57959">
    <property type="entry name" value="Leucine zipper domain"/>
    <property type="match status" value="1"/>
</dbReference>
<dbReference type="InterPro" id="IPR004827">
    <property type="entry name" value="bZIP"/>
</dbReference>
<proteinExistence type="predicted"/>
<evidence type="ECO:0000256" key="2">
    <source>
        <dbReference type="ARBA" id="ARBA00023015"/>
    </source>
</evidence>
<sequence>MSTETARFTANPSLDGSSTVQPALLLRNRFTPEFLSLAIIDQGNYCRNEVHVATPTIDSLDNASNQNFSLGGDTNRLHIHHGQVQPSSRGIKRKNSADMHIDLSLETTQSHGLSSLRSANLEQPHFGFNHSPSSARHSDLSSTNSSSSPMYVLDREETLKRERHLERNRAAASKSRQKKKRETDQLKNRYQEVSNRKKELEWEVKTLHSKLLTLKDELLEHSYCGDEAIRLYLGQMAKQAATQEAESSVPMHTQTTPPKPEHTMLPQPPVAVGRHSPGQPRLPKIEDTSGFSCGNLEKTVMDDLLAQPARNVFDYQISIP</sequence>
<keyword evidence="2" id="KW-0805">Transcription regulation</keyword>
<dbReference type="PANTHER" id="PTHR19304">
    <property type="entry name" value="CYCLIC-AMP RESPONSE ELEMENT BINDING PROTEIN"/>
    <property type="match status" value="1"/>
</dbReference>
<gene>
    <name evidence="7" type="ORF">AOCH_001090</name>
</gene>
<dbReference type="PROSITE" id="PS50217">
    <property type="entry name" value="BZIP"/>
    <property type="match status" value="1"/>
</dbReference>
<dbReference type="AlphaFoldDB" id="A0A0F8U4M0"/>
<dbReference type="OrthoDB" id="295274at2759"/>
<feature type="domain" description="BZIP" evidence="6">
    <location>
        <begin position="158"/>
        <end position="221"/>
    </location>
</feature>
<dbReference type="Proteomes" id="UP000034947">
    <property type="component" value="Unassembled WGS sequence"/>
</dbReference>
<dbReference type="GO" id="GO:0005634">
    <property type="term" value="C:nucleus"/>
    <property type="evidence" value="ECO:0007669"/>
    <property type="project" value="UniProtKB-SubCell"/>
</dbReference>
<dbReference type="GO" id="GO:0003700">
    <property type="term" value="F:DNA-binding transcription factor activity"/>
    <property type="evidence" value="ECO:0007669"/>
    <property type="project" value="InterPro"/>
</dbReference>
<evidence type="ECO:0000256" key="1">
    <source>
        <dbReference type="ARBA" id="ARBA00004123"/>
    </source>
</evidence>
<dbReference type="EMBL" id="JYKN01002929">
    <property type="protein sequence ID" value="KKK14654.1"/>
    <property type="molecule type" value="Genomic_DNA"/>
</dbReference>
<dbReference type="SMART" id="SM00338">
    <property type="entry name" value="BRLZ"/>
    <property type="match status" value="1"/>
</dbReference>
<dbReference type="InterPro" id="IPR051027">
    <property type="entry name" value="bZIP_transcription_factors"/>
</dbReference>